<name>A0AAN6DM22_9EURO</name>
<feature type="domain" description="(S)-ureidoglycine aminohydrolase cupin" evidence="1">
    <location>
        <begin position="48"/>
        <end position="106"/>
    </location>
</feature>
<dbReference type="Proteomes" id="UP001203852">
    <property type="component" value="Unassembled WGS sequence"/>
</dbReference>
<dbReference type="InterPro" id="IPR010424">
    <property type="entry name" value="EutQ"/>
</dbReference>
<keyword evidence="3" id="KW-1185">Reference proteome</keyword>
<reference evidence="2" key="1">
    <citation type="journal article" date="2022" name="bioRxiv">
        <title>Deciphering the potential niche of two novel black yeast fungi from a biological soil crust based on their genomes, phenotypes, and melanin regulation.</title>
        <authorList>
            <consortium name="DOE Joint Genome Institute"/>
            <person name="Carr E.C."/>
            <person name="Barton Q."/>
            <person name="Grambo S."/>
            <person name="Sullivan M."/>
            <person name="Renfro C.M."/>
            <person name="Kuo A."/>
            <person name="Pangilinan J."/>
            <person name="Lipzen A."/>
            <person name="Keymanesh K."/>
            <person name="Savage E."/>
            <person name="Barry K."/>
            <person name="Grigoriev I.V."/>
            <person name="Riekhof W.R."/>
            <person name="Harris S.S."/>
        </authorList>
    </citation>
    <scope>NUCLEOTIDE SEQUENCE</scope>
    <source>
        <strain evidence="2">JF 03-4F</strain>
    </source>
</reference>
<dbReference type="PANTHER" id="PTHR36169:SF1">
    <property type="entry name" value="ACETATE KINASE EUTQ"/>
    <property type="match status" value="1"/>
</dbReference>
<proteinExistence type="predicted"/>
<dbReference type="SUPFAM" id="SSF51182">
    <property type="entry name" value="RmlC-like cupins"/>
    <property type="match status" value="1"/>
</dbReference>
<dbReference type="AlphaFoldDB" id="A0AAN6DM22"/>
<sequence>MSREMPALQDFARAQTEFKVPQLNIGNGNIYLGDVFGSADDKDEAPISGGLFRMTKGDPFTATYKYHETLIVLEGSFIVTDDAGHASTASAGDIYWIPKGATVTIGTEDTGLASTRHKG</sequence>
<dbReference type="PANTHER" id="PTHR36169">
    <property type="entry name" value="ETHANOLAMINE UTILIZATION PROTEIN EUTQ"/>
    <property type="match status" value="1"/>
</dbReference>
<comment type="caution">
    <text evidence="2">The sequence shown here is derived from an EMBL/GenBank/DDBJ whole genome shotgun (WGS) entry which is preliminary data.</text>
</comment>
<accession>A0AAN6DM22</accession>
<evidence type="ECO:0000313" key="3">
    <source>
        <dbReference type="Proteomes" id="UP001203852"/>
    </source>
</evidence>
<dbReference type="EMBL" id="MU404363">
    <property type="protein sequence ID" value="KAI1608353.1"/>
    <property type="molecule type" value="Genomic_DNA"/>
</dbReference>
<evidence type="ECO:0000259" key="1">
    <source>
        <dbReference type="Pfam" id="PF05899"/>
    </source>
</evidence>
<protein>
    <recommendedName>
        <fullName evidence="1">(S)-ureidoglycine aminohydrolase cupin domain-containing protein</fullName>
    </recommendedName>
</protein>
<organism evidence="2 3">
    <name type="scientific">Exophiala viscosa</name>
    <dbReference type="NCBI Taxonomy" id="2486360"/>
    <lineage>
        <taxon>Eukaryota</taxon>
        <taxon>Fungi</taxon>
        <taxon>Dikarya</taxon>
        <taxon>Ascomycota</taxon>
        <taxon>Pezizomycotina</taxon>
        <taxon>Eurotiomycetes</taxon>
        <taxon>Chaetothyriomycetidae</taxon>
        <taxon>Chaetothyriales</taxon>
        <taxon>Herpotrichiellaceae</taxon>
        <taxon>Exophiala</taxon>
    </lineage>
</organism>
<gene>
    <name evidence="2" type="ORF">EDD36DRAFT_448042</name>
</gene>
<dbReference type="Pfam" id="PF05899">
    <property type="entry name" value="Cupin_3"/>
    <property type="match status" value="1"/>
</dbReference>
<dbReference type="InterPro" id="IPR014710">
    <property type="entry name" value="RmlC-like_jellyroll"/>
</dbReference>
<evidence type="ECO:0000313" key="2">
    <source>
        <dbReference type="EMBL" id="KAI1608353.1"/>
    </source>
</evidence>
<dbReference type="Gene3D" id="2.60.120.10">
    <property type="entry name" value="Jelly Rolls"/>
    <property type="match status" value="1"/>
</dbReference>
<dbReference type="InterPro" id="IPR008579">
    <property type="entry name" value="UGlyAH_Cupin_dom"/>
</dbReference>
<dbReference type="InterPro" id="IPR011051">
    <property type="entry name" value="RmlC_Cupin_sf"/>
</dbReference>